<accession>A0A022KVM6</accession>
<dbReference type="RefSeq" id="WP_017824007.1">
    <property type="nucleotide sequence ID" value="NZ_AORC01000019.1"/>
</dbReference>
<dbReference type="OrthoDB" id="54272at2"/>
<dbReference type="Pfam" id="PF00067">
    <property type="entry name" value="p450"/>
    <property type="match status" value="1"/>
</dbReference>
<dbReference type="InterPro" id="IPR001128">
    <property type="entry name" value="Cyt_P450"/>
</dbReference>
<dbReference type="AlphaFoldDB" id="A0A022KVM6"/>
<proteinExistence type="inferred from homology"/>
<keyword evidence="2" id="KW-0408">Iron</keyword>
<dbReference type="PRINTS" id="PR00359">
    <property type="entry name" value="BP450"/>
</dbReference>
<comment type="caution">
    <text evidence="4">The sequence shown here is derived from an EMBL/GenBank/DDBJ whole genome shotgun (WGS) entry which is preliminary data.</text>
</comment>
<organism evidence="4 5">
    <name type="scientific">Brachybacterium muris UCD-AY4</name>
    <dbReference type="NCBI Taxonomy" id="1249481"/>
    <lineage>
        <taxon>Bacteria</taxon>
        <taxon>Bacillati</taxon>
        <taxon>Actinomycetota</taxon>
        <taxon>Actinomycetes</taxon>
        <taxon>Micrococcales</taxon>
        <taxon>Dermabacteraceae</taxon>
        <taxon>Brachybacterium</taxon>
    </lineage>
</organism>
<evidence type="ECO:0000256" key="3">
    <source>
        <dbReference type="SAM" id="MobiDB-lite"/>
    </source>
</evidence>
<dbReference type="PANTHER" id="PTHR46696">
    <property type="entry name" value="P450, PUTATIVE (EUROFUNG)-RELATED"/>
    <property type="match status" value="1"/>
</dbReference>
<dbReference type="EMBL" id="AORC01000019">
    <property type="protein sequence ID" value="EYT48042.1"/>
    <property type="molecule type" value="Genomic_DNA"/>
</dbReference>
<dbReference type="InterPro" id="IPR017972">
    <property type="entry name" value="Cyt_P450_CS"/>
</dbReference>
<dbReference type="HOGENOM" id="CLU_033716_0_1_11"/>
<keyword evidence="2" id="KW-0479">Metal-binding</keyword>
<evidence type="ECO:0000256" key="1">
    <source>
        <dbReference type="ARBA" id="ARBA00010617"/>
    </source>
</evidence>
<gene>
    <name evidence="4" type="ORF">D641_0113365</name>
</gene>
<dbReference type="GO" id="GO:0020037">
    <property type="term" value="F:heme binding"/>
    <property type="evidence" value="ECO:0007669"/>
    <property type="project" value="InterPro"/>
</dbReference>
<keyword evidence="2" id="KW-0503">Monooxygenase</keyword>
<dbReference type="InterPro" id="IPR002397">
    <property type="entry name" value="Cyt_P450_B"/>
</dbReference>
<keyword evidence="2" id="KW-0560">Oxidoreductase</keyword>
<dbReference type="Gene3D" id="1.10.630.10">
    <property type="entry name" value="Cytochrome P450"/>
    <property type="match status" value="1"/>
</dbReference>
<feature type="region of interest" description="Disordered" evidence="3">
    <location>
        <begin position="1"/>
        <end position="30"/>
    </location>
</feature>
<evidence type="ECO:0000256" key="2">
    <source>
        <dbReference type="RuleBase" id="RU000461"/>
    </source>
</evidence>
<name>A0A022KVM6_9MICO</name>
<dbReference type="GO" id="GO:0004497">
    <property type="term" value="F:monooxygenase activity"/>
    <property type="evidence" value="ECO:0007669"/>
    <property type="project" value="UniProtKB-KW"/>
</dbReference>
<comment type="similarity">
    <text evidence="1 2">Belongs to the cytochrome P450 family.</text>
</comment>
<dbReference type="GO" id="GO:0016705">
    <property type="term" value="F:oxidoreductase activity, acting on paired donors, with incorporation or reduction of molecular oxygen"/>
    <property type="evidence" value="ECO:0007669"/>
    <property type="project" value="InterPro"/>
</dbReference>
<evidence type="ECO:0000313" key="4">
    <source>
        <dbReference type="EMBL" id="EYT48042.1"/>
    </source>
</evidence>
<dbReference type="STRING" id="1249481.D641_0113365"/>
<evidence type="ECO:0000313" key="5">
    <source>
        <dbReference type="Proteomes" id="UP000019754"/>
    </source>
</evidence>
<dbReference type="PROSITE" id="PS00086">
    <property type="entry name" value="CYTOCHROME_P450"/>
    <property type="match status" value="1"/>
</dbReference>
<reference evidence="4 5" key="1">
    <citation type="journal article" date="2013" name="Genome Announc.">
        <title>Draft genome sequence of an Actinobacterium, Brachybacterium muris strain UCD-AY4.</title>
        <authorList>
            <person name="Lo J.R."/>
            <person name="Lang J.M."/>
            <person name="Darling A.E."/>
            <person name="Eisen J.A."/>
            <person name="Coil D.A."/>
        </authorList>
    </citation>
    <scope>NUCLEOTIDE SEQUENCE [LARGE SCALE GENOMIC DNA]</scope>
    <source>
        <strain evidence="4 5">UCD-AY4</strain>
    </source>
</reference>
<dbReference type="Proteomes" id="UP000019754">
    <property type="component" value="Unassembled WGS sequence"/>
</dbReference>
<dbReference type="GO" id="GO:0005506">
    <property type="term" value="F:iron ion binding"/>
    <property type="evidence" value="ECO:0007669"/>
    <property type="project" value="InterPro"/>
</dbReference>
<keyword evidence="2" id="KW-0349">Heme</keyword>
<dbReference type="InterPro" id="IPR036396">
    <property type="entry name" value="Cyt_P450_sf"/>
</dbReference>
<sequence length="403" mass="43038">MSAPLFDPTGLDPRSATDEQRAEGPLARTPEGTWIVLRHEEAARVATDPETFSSAVSRFLQVPNGLDGAEHTAMRAATDPYFAPAEMAKLEPAVREIARDLVEELTADVGAEGTEVDAVSAIGAVFAVRAQTSWLGWSSELEGELLQWMVDNHVATRSGDLARTREVAERFDAIIGSVLAPRRAAGGDAPDDVTTRLMRQKVSVTSLADQVAGTRSGERGTAERELREEEIVSILRNWTGGDLGSIALCTGVLLTGLAQMPAVAERVRAGSYTEACAIVDELLRIDDPFVSNRRVATCPVTLAGQEISPGDRLAIHWTSANRDQRTFGDPDRFDPEGNASQNLVWGTGKHVCPGRPLATMELVVLLQELLAVADVAPAGTAGRRAVAPTGGWSHAPVLLTPRA</sequence>
<keyword evidence="5" id="KW-1185">Reference proteome</keyword>
<dbReference type="PANTHER" id="PTHR46696:SF6">
    <property type="entry name" value="P450, PUTATIVE (EUROFUNG)-RELATED"/>
    <property type="match status" value="1"/>
</dbReference>
<protein>
    <submittedName>
        <fullName evidence="4">Cytochrome P450</fullName>
    </submittedName>
</protein>
<dbReference type="SUPFAM" id="SSF48264">
    <property type="entry name" value="Cytochrome P450"/>
    <property type="match status" value="1"/>
</dbReference>